<accession>A0AAV7Q827</accession>
<protein>
    <submittedName>
        <fullName evidence="1">Uncharacterized protein</fullName>
    </submittedName>
</protein>
<sequence>MVLGGKALSFTDPQKLQQFIAKREGKGQRQNAQMAWVGSAAEEMDQNVCGLNDKRKIRKVVAYLRRYAVDEAILQETQVAPGDKDTVQQRMQRLDNNGELWSDAASVVKFHYYYMDLYKSCSQFDEAAVTDYLSHIAMSWLIDDHRERLMAPLRP</sequence>
<comment type="caution">
    <text evidence="1">The sequence shown here is derived from an EMBL/GenBank/DDBJ whole genome shotgun (WGS) entry which is preliminary data.</text>
</comment>
<dbReference type="Proteomes" id="UP001066276">
    <property type="component" value="Chromosome 6"/>
</dbReference>
<dbReference type="AlphaFoldDB" id="A0AAV7Q827"/>
<evidence type="ECO:0000313" key="1">
    <source>
        <dbReference type="EMBL" id="KAJ1134383.1"/>
    </source>
</evidence>
<keyword evidence="2" id="KW-1185">Reference proteome</keyword>
<proteinExistence type="predicted"/>
<reference evidence="1" key="1">
    <citation type="journal article" date="2022" name="bioRxiv">
        <title>Sequencing and chromosome-scale assembly of the giantPleurodeles waltlgenome.</title>
        <authorList>
            <person name="Brown T."/>
            <person name="Elewa A."/>
            <person name="Iarovenko S."/>
            <person name="Subramanian E."/>
            <person name="Araus A.J."/>
            <person name="Petzold A."/>
            <person name="Susuki M."/>
            <person name="Suzuki K.-i.T."/>
            <person name="Hayashi T."/>
            <person name="Toyoda A."/>
            <person name="Oliveira C."/>
            <person name="Osipova E."/>
            <person name="Leigh N.D."/>
            <person name="Simon A."/>
            <person name="Yun M.H."/>
        </authorList>
    </citation>
    <scope>NUCLEOTIDE SEQUENCE</scope>
    <source>
        <strain evidence="1">20211129_DDA</strain>
        <tissue evidence="1">Liver</tissue>
    </source>
</reference>
<gene>
    <name evidence="1" type="ORF">NDU88_000835</name>
</gene>
<organism evidence="1 2">
    <name type="scientific">Pleurodeles waltl</name>
    <name type="common">Iberian ribbed newt</name>
    <dbReference type="NCBI Taxonomy" id="8319"/>
    <lineage>
        <taxon>Eukaryota</taxon>
        <taxon>Metazoa</taxon>
        <taxon>Chordata</taxon>
        <taxon>Craniata</taxon>
        <taxon>Vertebrata</taxon>
        <taxon>Euteleostomi</taxon>
        <taxon>Amphibia</taxon>
        <taxon>Batrachia</taxon>
        <taxon>Caudata</taxon>
        <taxon>Salamandroidea</taxon>
        <taxon>Salamandridae</taxon>
        <taxon>Pleurodelinae</taxon>
        <taxon>Pleurodeles</taxon>
    </lineage>
</organism>
<evidence type="ECO:0000313" key="2">
    <source>
        <dbReference type="Proteomes" id="UP001066276"/>
    </source>
</evidence>
<dbReference type="EMBL" id="JANPWB010000010">
    <property type="protein sequence ID" value="KAJ1134383.1"/>
    <property type="molecule type" value="Genomic_DNA"/>
</dbReference>
<name>A0AAV7Q827_PLEWA</name>